<comment type="caution">
    <text evidence="1">The sequence shown here is derived from an EMBL/GenBank/DDBJ whole genome shotgun (WGS) entry which is preliminary data.</text>
</comment>
<dbReference type="AlphaFoldDB" id="A0A7C5YA33"/>
<proteinExistence type="predicted"/>
<evidence type="ECO:0000313" key="1">
    <source>
        <dbReference type="EMBL" id="HHR40902.1"/>
    </source>
</evidence>
<organism evidence="1">
    <name type="scientific">Caldiarchaeum subterraneum</name>
    <dbReference type="NCBI Taxonomy" id="311458"/>
    <lineage>
        <taxon>Archaea</taxon>
        <taxon>Nitrososphaerota</taxon>
        <taxon>Candidatus Caldarchaeales</taxon>
        <taxon>Candidatus Caldarchaeaceae</taxon>
        <taxon>Candidatus Caldarchaeum</taxon>
    </lineage>
</organism>
<protein>
    <submittedName>
        <fullName evidence="1">Uncharacterized protein</fullName>
    </submittedName>
</protein>
<accession>A0A7C5YA33</accession>
<sequence>MSIVLYSTMWTGDLALGEAVVELLQQELSKRGVSFRVVEKKWSELEFARLLGESAETGVLVEVEVDEKFRDIGEECLTAVYSDVKRLKETAVKIAMTKYIKDKAELEEYRKGLDETY</sequence>
<name>A0A7C5YA33_CALS0</name>
<gene>
    <name evidence="1" type="ORF">ENM42_03630</name>
</gene>
<reference evidence="1" key="1">
    <citation type="journal article" date="2020" name="mSystems">
        <title>Genome- and Community-Level Interaction Insights into Carbon Utilization and Element Cycling Functions of Hydrothermarchaeota in Hydrothermal Sediment.</title>
        <authorList>
            <person name="Zhou Z."/>
            <person name="Liu Y."/>
            <person name="Xu W."/>
            <person name="Pan J."/>
            <person name="Luo Z.H."/>
            <person name="Li M."/>
        </authorList>
    </citation>
    <scope>NUCLEOTIDE SEQUENCE [LARGE SCALE GENOMIC DNA]</scope>
    <source>
        <strain evidence="1">SpSt-1084</strain>
    </source>
</reference>
<dbReference type="EMBL" id="DRXS01000197">
    <property type="protein sequence ID" value="HHR40902.1"/>
    <property type="molecule type" value="Genomic_DNA"/>
</dbReference>